<dbReference type="OrthoDB" id="19923at2759"/>
<dbReference type="InterPro" id="IPR027417">
    <property type="entry name" value="P-loop_NTPase"/>
</dbReference>
<organism evidence="2 3">
    <name type="scientific">Arthrobotrys flagrans</name>
    <name type="common">Nematode-trapping fungus</name>
    <name type="synonym">Trichothecium flagrans</name>
    <dbReference type="NCBI Taxonomy" id="97331"/>
    <lineage>
        <taxon>Eukaryota</taxon>
        <taxon>Fungi</taxon>
        <taxon>Dikarya</taxon>
        <taxon>Ascomycota</taxon>
        <taxon>Pezizomycotina</taxon>
        <taxon>Orbiliomycetes</taxon>
        <taxon>Orbiliales</taxon>
        <taxon>Orbiliaceae</taxon>
        <taxon>Arthrobotrys</taxon>
    </lineage>
</organism>
<proteinExistence type="predicted"/>
<accession>A0A437AE67</accession>
<evidence type="ECO:0000313" key="2">
    <source>
        <dbReference type="EMBL" id="RVD89446.1"/>
    </source>
</evidence>
<dbReference type="Gene3D" id="3.40.50.300">
    <property type="entry name" value="P-loop containing nucleotide triphosphate hydrolases"/>
    <property type="match status" value="1"/>
</dbReference>
<dbReference type="InterPro" id="IPR011990">
    <property type="entry name" value="TPR-like_helical_dom_sf"/>
</dbReference>
<feature type="compositionally biased region" description="Basic and acidic residues" evidence="1">
    <location>
        <begin position="355"/>
        <end position="366"/>
    </location>
</feature>
<dbReference type="STRING" id="97331.A0A437AE67"/>
<dbReference type="Gene3D" id="1.25.40.10">
    <property type="entry name" value="Tetratricopeptide repeat domain"/>
    <property type="match status" value="1"/>
</dbReference>
<gene>
    <name evidence="2" type="ORF">DFL_000454</name>
</gene>
<dbReference type="EMBL" id="SAEB01000001">
    <property type="protein sequence ID" value="RVD89446.1"/>
    <property type="molecule type" value="Genomic_DNA"/>
</dbReference>
<dbReference type="GeneID" id="93582765"/>
<evidence type="ECO:0000256" key="1">
    <source>
        <dbReference type="SAM" id="MobiDB-lite"/>
    </source>
</evidence>
<dbReference type="Proteomes" id="UP000283090">
    <property type="component" value="Unassembled WGS sequence"/>
</dbReference>
<evidence type="ECO:0008006" key="4">
    <source>
        <dbReference type="Google" id="ProtNLM"/>
    </source>
</evidence>
<dbReference type="VEuPathDB" id="FungiDB:DFL_000454"/>
<feature type="region of interest" description="Disordered" evidence="1">
    <location>
        <begin position="346"/>
        <end position="366"/>
    </location>
</feature>
<comment type="caution">
    <text evidence="2">The sequence shown here is derived from an EMBL/GenBank/DDBJ whole genome shotgun (WGS) entry which is preliminary data.</text>
</comment>
<evidence type="ECO:0000313" key="3">
    <source>
        <dbReference type="Proteomes" id="UP000283090"/>
    </source>
</evidence>
<sequence>MAVSYTHSAFAGVDTGSLEPNLAAFDLEDPPQAPKHNRDAMFDERWIEDALPMKLTSLLRSSYENFQLSLPTSQVQLGSSPTLIHNFIPTLILHHNYIRGGRAKRSGQKTLESTTMSSVTIAAAVFGLITNGTKTVEWLYGFIRTIKDAPDSMTAVATKMGETIAIIDGLHKLLESQSARESAIPPLISMERFEVTIKGIMLCFSKLEKEMAFARDPRTLSIKGLVRAKWLYHEKTIEKLIERLNSHKISLLLMIQVLSAPSHSSKEKRRSFSKQIEQTVSEDPDILAHFQRRVSTASRTIYGVHSTNISLYDDDVHCHDDSENGNPVINLPVFGPINLDRTGARTATANQDGEESSKDTQSRISHSDFQEILKNSGPYLRVHNDDPRASFISRDGSSRGVTYSIFSQQSIVTISNIAVYNLPISPSDLHNSDWYEFKSLEDSAHITVPASDPVRGTYSPSLLAIPETVRNATTRIRPATNPQISQSIPRSLSSPMSTSPGNNKLVYCYPPSFDPSHSFSLVNHDFIEREEITAKVLKSIGMTKGRQTPIVILWGGLGCGKTELALDFMNRAPHLPSGQNAHKIFIRANEDQNIRCGLSSLSRKAKIALWHNNRSTTQEKEVAMWNWLALTDDPWVLILDDVLKLHSLSELPPLTNPRGTVIVTTRLKPETESAIAIEVGLFTDTQAVAAARKYYPHSHKHLTEPTEAEFLKFVKPLDLLPVEIRAFMKRAAEEYTTLGALAHDYTRERIRKECTVEQGYRIPTHGLDGKIPLYQAMWDEFKRRDSSWDIDMDGLEPSGFWSTRRTMTDVAAFLSPGCRSFKCFRLADQYLYETHCSKTNKMGHLEDSNLPLVLAPNLSDQNTLKITKLAQASYILRMSPKKKFDTIRKIASWLFNVFDAHGNSQLRLTTTEFFRHLEPLVKKVTAISGVDFSFSSSYISYEVECHFEFIRVLHAALNIGTSGQQPISKYQEKVLVLFMITLKRILSPVVDSPMYIVPEVSIQTEEYIGEIADSLDFIGENELLQNNDENAIKWIEAARRHYKVLWNYQQAVVANKSKQSTNIDRPLRIHDRVNMHACQVDVAVCLRNQNKIQESIQCLQNACQEMESPAGCILGLFKYAEGESHLLQQNYSDALSCYEDAEMSFIKCPQPTEPHLAAMQAKQGYILLRLKQWNKAINRLESALNHIPSNTDSEESCTTRNRSWINSKLAYAYKNLSSNGSNVAALTYGNFAWEAAKSLDPEAPQLVTESLHLTELYSTWEYYENLYEEWDAASNRVRDCPEVAYPQRERLTP</sequence>
<dbReference type="RefSeq" id="XP_067494990.1">
    <property type="nucleotide sequence ID" value="XM_067633649.1"/>
</dbReference>
<dbReference type="SUPFAM" id="SSF48452">
    <property type="entry name" value="TPR-like"/>
    <property type="match status" value="1"/>
</dbReference>
<dbReference type="SUPFAM" id="SSF52540">
    <property type="entry name" value="P-loop containing nucleoside triphosphate hydrolases"/>
    <property type="match status" value="1"/>
</dbReference>
<keyword evidence="3" id="KW-1185">Reference proteome</keyword>
<reference evidence="2 3" key="1">
    <citation type="submission" date="2019-01" db="EMBL/GenBank/DDBJ databases">
        <title>Intercellular communication is required for trap formation in the nematode-trapping fungus Duddingtonia flagrans.</title>
        <authorList>
            <person name="Youssar L."/>
            <person name="Wernet V."/>
            <person name="Hensel N."/>
            <person name="Hildebrandt H.-G."/>
            <person name="Fischer R."/>
        </authorList>
    </citation>
    <scope>NUCLEOTIDE SEQUENCE [LARGE SCALE GENOMIC DNA]</scope>
    <source>
        <strain evidence="2 3">CBS H-5679</strain>
    </source>
</reference>
<name>A0A437AE67_ARTFL</name>
<dbReference type="InterPro" id="IPR019734">
    <property type="entry name" value="TPR_rpt"/>
</dbReference>
<protein>
    <recommendedName>
        <fullName evidence="4">NB-ARC domain-containing protein</fullName>
    </recommendedName>
</protein>
<dbReference type="SMART" id="SM00028">
    <property type="entry name" value="TPR"/>
    <property type="match status" value="3"/>
</dbReference>